<dbReference type="OrthoDB" id="2156944at2"/>
<sequence>MIRTVGDFQANYKAVILSEKLSECRKNTLLRNLLNDIENIFFGTCNKEQSIIEQQEEAKQLYNDISMNFLAC</sequence>
<evidence type="ECO:0000313" key="2">
    <source>
        <dbReference type="Proteomes" id="UP000199481"/>
    </source>
</evidence>
<dbReference type="RefSeq" id="WP_089974283.1">
    <property type="nucleotide sequence ID" value="NZ_FNJW01000002.1"/>
</dbReference>
<protein>
    <submittedName>
        <fullName evidence="1">Uncharacterized protein</fullName>
    </submittedName>
</protein>
<reference evidence="2" key="1">
    <citation type="submission" date="2016-10" db="EMBL/GenBank/DDBJ databases">
        <authorList>
            <person name="Varghese N."/>
            <person name="Submissions S."/>
        </authorList>
    </citation>
    <scope>NUCLEOTIDE SEQUENCE [LARGE SCALE GENOMIC DNA]</scope>
    <source>
        <strain evidence="2">MPL-11</strain>
    </source>
</reference>
<gene>
    <name evidence="1" type="ORF">SAMN04487752_0036</name>
</gene>
<dbReference type="Proteomes" id="UP000199481">
    <property type="component" value="Unassembled WGS sequence"/>
</dbReference>
<dbReference type="EMBL" id="FNJW01000002">
    <property type="protein sequence ID" value="SDQ02530.1"/>
    <property type="molecule type" value="Genomic_DNA"/>
</dbReference>
<accession>A0A1H0XHV7</accession>
<name>A0A1H0XHV7_9LACT</name>
<keyword evidence="2" id="KW-1185">Reference proteome</keyword>
<evidence type="ECO:0000313" key="1">
    <source>
        <dbReference type="EMBL" id="SDQ02530.1"/>
    </source>
</evidence>
<organism evidence="1 2">
    <name type="scientific">Carnobacterium viridans</name>
    <dbReference type="NCBI Taxonomy" id="174587"/>
    <lineage>
        <taxon>Bacteria</taxon>
        <taxon>Bacillati</taxon>
        <taxon>Bacillota</taxon>
        <taxon>Bacilli</taxon>
        <taxon>Lactobacillales</taxon>
        <taxon>Carnobacteriaceae</taxon>
        <taxon>Carnobacterium</taxon>
    </lineage>
</organism>
<proteinExistence type="predicted"/>
<dbReference type="AlphaFoldDB" id="A0A1H0XHV7"/>